<gene>
    <name evidence="5" type="ORF">F3Y22_tig00006405pilonHSYRG00002</name>
</gene>
<reference evidence="5" key="1">
    <citation type="submission" date="2019-09" db="EMBL/GenBank/DDBJ databases">
        <title>Draft genome information of white flower Hibiscus syriacus.</title>
        <authorList>
            <person name="Kim Y.-M."/>
        </authorList>
    </citation>
    <scope>NUCLEOTIDE SEQUENCE [LARGE SCALE GENOMIC DNA]</scope>
    <source>
        <strain evidence="5">YM2019G1</strain>
    </source>
</reference>
<organism evidence="5 6">
    <name type="scientific">Hibiscus syriacus</name>
    <name type="common">Rose of Sharon</name>
    <dbReference type="NCBI Taxonomy" id="106335"/>
    <lineage>
        <taxon>Eukaryota</taxon>
        <taxon>Viridiplantae</taxon>
        <taxon>Streptophyta</taxon>
        <taxon>Embryophyta</taxon>
        <taxon>Tracheophyta</taxon>
        <taxon>Spermatophyta</taxon>
        <taxon>Magnoliopsida</taxon>
        <taxon>eudicotyledons</taxon>
        <taxon>Gunneridae</taxon>
        <taxon>Pentapetalae</taxon>
        <taxon>rosids</taxon>
        <taxon>malvids</taxon>
        <taxon>Malvales</taxon>
        <taxon>Malvaceae</taxon>
        <taxon>Malvoideae</taxon>
        <taxon>Hibiscus</taxon>
    </lineage>
</organism>
<keyword evidence="2" id="KW-0804">Transcription</keyword>
<proteinExistence type="predicted"/>
<dbReference type="GO" id="GO:0070897">
    <property type="term" value="P:transcription preinitiation complex assembly"/>
    <property type="evidence" value="ECO:0007669"/>
    <property type="project" value="InterPro"/>
</dbReference>
<dbReference type="AlphaFoldDB" id="A0A6A3CD62"/>
<dbReference type="InterPro" id="IPR013137">
    <property type="entry name" value="Znf_TFIIB"/>
</dbReference>
<dbReference type="GO" id="GO:0008270">
    <property type="term" value="F:zinc ion binding"/>
    <property type="evidence" value="ECO:0007669"/>
    <property type="project" value="UniProtKB-KW"/>
</dbReference>
<dbReference type="GO" id="GO:0003743">
    <property type="term" value="F:translation initiation factor activity"/>
    <property type="evidence" value="ECO:0007669"/>
    <property type="project" value="UniProtKB-KW"/>
</dbReference>
<evidence type="ECO:0000259" key="4">
    <source>
        <dbReference type="PROSITE" id="PS51134"/>
    </source>
</evidence>
<keyword evidence="3" id="KW-0862">Zinc</keyword>
<dbReference type="Proteomes" id="UP000436088">
    <property type="component" value="Unassembled WGS sequence"/>
</dbReference>
<evidence type="ECO:0000256" key="1">
    <source>
        <dbReference type="ARBA" id="ARBA00023015"/>
    </source>
</evidence>
<dbReference type="GO" id="GO:0097550">
    <property type="term" value="C:transcription preinitiation complex"/>
    <property type="evidence" value="ECO:0007669"/>
    <property type="project" value="TreeGrafter"/>
</dbReference>
<evidence type="ECO:0000256" key="2">
    <source>
        <dbReference type="ARBA" id="ARBA00023163"/>
    </source>
</evidence>
<keyword evidence="3" id="KW-0863">Zinc-finger</keyword>
<keyword evidence="3" id="KW-0479">Metal-binding</keyword>
<dbReference type="GO" id="GO:0005634">
    <property type="term" value="C:nucleus"/>
    <property type="evidence" value="ECO:0007669"/>
    <property type="project" value="TreeGrafter"/>
</dbReference>
<dbReference type="Gene3D" id="1.10.472.170">
    <property type="match status" value="1"/>
</dbReference>
<name>A0A6A3CD62_HIBSY</name>
<dbReference type="PANTHER" id="PTHR11618:SF81">
    <property type="entry name" value="TRANSCRIPTION INITIATION FACTOR IIB-LIKE"/>
    <property type="match status" value="1"/>
</dbReference>
<keyword evidence="6" id="KW-1185">Reference proteome</keyword>
<feature type="domain" description="TFIIB-type" evidence="4">
    <location>
        <begin position="2"/>
        <end position="34"/>
    </location>
</feature>
<dbReference type="InterPro" id="IPR000812">
    <property type="entry name" value="TFIIB"/>
</dbReference>
<keyword evidence="1" id="KW-0805">Transcription regulation</keyword>
<sequence length="113" mass="12193">MSDSSCPDCKRPTEVVFDHSAGDTVCSECGLVLELHSIDETTEWQIFANESVDNDLVRIGGPSNPLLVDVGLSIVISNPNGSSSEFFTSSLGRWQNHGPCCNHNGMLKGPRVE</sequence>
<dbReference type="EMBL" id="VEPZ02000346">
    <property type="protein sequence ID" value="KAE8726726.1"/>
    <property type="molecule type" value="Genomic_DNA"/>
</dbReference>
<dbReference type="PROSITE" id="PS51134">
    <property type="entry name" value="ZF_TFIIB"/>
    <property type="match status" value="1"/>
</dbReference>
<dbReference type="Pfam" id="PF08271">
    <property type="entry name" value="Zn_Ribbon_TF"/>
    <property type="match status" value="1"/>
</dbReference>
<accession>A0A6A3CD62</accession>
<evidence type="ECO:0000313" key="6">
    <source>
        <dbReference type="Proteomes" id="UP000436088"/>
    </source>
</evidence>
<evidence type="ECO:0000256" key="3">
    <source>
        <dbReference type="PROSITE-ProRule" id="PRU00469"/>
    </source>
</evidence>
<comment type="caution">
    <text evidence="5">The sequence shown here is derived from an EMBL/GenBank/DDBJ whole genome shotgun (WGS) entry which is preliminary data.</text>
</comment>
<dbReference type="PANTHER" id="PTHR11618">
    <property type="entry name" value="TRANSCRIPTION INITIATION FACTOR IIB-RELATED"/>
    <property type="match status" value="1"/>
</dbReference>
<dbReference type="GO" id="GO:0017025">
    <property type="term" value="F:TBP-class protein binding"/>
    <property type="evidence" value="ECO:0007669"/>
    <property type="project" value="TreeGrafter"/>
</dbReference>
<evidence type="ECO:0000313" key="5">
    <source>
        <dbReference type="EMBL" id="KAE8726726.1"/>
    </source>
</evidence>
<dbReference type="SUPFAM" id="SSF57783">
    <property type="entry name" value="Zinc beta-ribbon"/>
    <property type="match status" value="1"/>
</dbReference>
<protein>
    <submittedName>
        <fullName evidence="5">Transcription initiation factor IIB</fullName>
    </submittedName>
</protein>
<dbReference type="PRINTS" id="PR00685">
    <property type="entry name" value="TIFACTORIIB"/>
</dbReference>